<comment type="caution">
    <text evidence="2">The sequence shown here is derived from an EMBL/GenBank/DDBJ whole genome shotgun (WGS) entry which is preliminary data.</text>
</comment>
<keyword evidence="1" id="KW-1133">Transmembrane helix</keyword>
<feature type="transmembrane region" description="Helical" evidence="1">
    <location>
        <begin position="21"/>
        <end position="46"/>
    </location>
</feature>
<protein>
    <submittedName>
        <fullName evidence="2">Uncharacterized protein</fullName>
    </submittedName>
</protein>
<accession>A0A2T2Z8C9</accession>
<proteinExistence type="predicted"/>
<dbReference type="RefSeq" id="WP_063030257.1">
    <property type="nucleotide sequence ID" value="NZ_PYHS01000004.1"/>
</dbReference>
<feature type="transmembrane region" description="Helical" evidence="1">
    <location>
        <begin position="95"/>
        <end position="115"/>
    </location>
</feature>
<dbReference type="AlphaFoldDB" id="A0A2T2Z8C9"/>
<organism evidence="2 3">
    <name type="scientific">Nocardia nova</name>
    <dbReference type="NCBI Taxonomy" id="37330"/>
    <lineage>
        <taxon>Bacteria</taxon>
        <taxon>Bacillati</taxon>
        <taxon>Actinomycetota</taxon>
        <taxon>Actinomycetes</taxon>
        <taxon>Mycobacteriales</taxon>
        <taxon>Nocardiaceae</taxon>
        <taxon>Nocardia</taxon>
    </lineage>
</organism>
<evidence type="ECO:0000313" key="3">
    <source>
        <dbReference type="Proteomes" id="UP000241647"/>
    </source>
</evidence>
<evidence type="ECO:0000256" key="1">
    <source>
        <dbReference type="SAM" id="Phobius"/>
    </source>
</evidence>
<dbReference type="Proteomes" id="UP000241647">
    <property type="component" value="Unassembled WGS sequence"/>
</dbReference>
<sequence length="153" mass="16820">MTDPAQPWRSWARLVRLRVRLIWPEVVLIEVCVLVAALCRGIDYLAPPVGGTATLSVIERTMPLEAWAAMFITGAVLGLVGLVGDRWPLASIGHAVLAAAYAGFAVGAFCEVLRRAPVEGWRTPTDWLLVFAVVHWGYADAALDVWRERRRSG</sequence>
<feature type="transmembrane region" description="Helical" evidence="1">
    <location>
        <begin position="127"/>
        <end position="146"/>
    </location>
</feature>
<keyword evidence="1" id="KW-0472">Membrane</keyword>
<gene>
    <name evidence="2" type="ORF">C8259_09175</name>
</gene>
<keyword evidence="1" id="KW-0812">Transmembrane</keyword>
<dbReference type="EMBL" id="PYHS01000004">
    <property type="protein sequence ID" value="PSR64007.1"/>
    <property type="molecule type" value="Genomic_DNA"/>
</dbReference>
<evidence type="ECO:0000313" key="2">
    <source>
        <dbReference type="EMBL" id="PSR64007.1"/>
    </source>
</evidence>
<feature type="transmembrane region" description="Helical" evidence="1">
    <location>
        <begin position="66"/>
        <end position="83"/>
    </location>
</feature>
<name>A0A2T2Z8C9_9NOCA</name>
<reference evidence="2 3" key="1">
    <citation type="submission" date="2018-02" db="EMBL/GenBank/DDBJ databases">
        <title>8 Nocardia nova and 1 Nocardia cyriacigeorgica strain used for evolution to TMP-SMX.</title>
        <authorList>
            <person name="Mehta H."/>
            <person name="Weng J."/>
            <person name="Shamoo Y."/>
        </authorList>
    </citation>
    <scope>NUCLEOTIDE SEQUENCE [LARGE SCALE GENOMIC DNA]</scope>
    <source>
        <strain evidence="2 3">ATCC 33727</strain>
    </source>
</reference>